<gene>
    <name evidence="2" type="ORF">GCM10011430_02680</name>
</gene>
<evidence type="ECO:0000256" key="1">
    <source>
        <dbReference type="SAM" id="Phobius"/>
    </source>
</evidence>
<feature type="transmembrane region" description="Helical" evidence="1">
    <location>
        <begin position="22"/>
        <end position="44"/>
    </location>
</feature>
<proteinExistence type="predicted"/>
<keyword evidence="1" id="KW-1133">Transmembrane helix</keyword>
<keyword evidence="1" id="KW-0472">Membrane</keyword>
<evidence type="ECO:0000313" key="3">
    <source>
        <dbReference type="Proteomes" id="UP000627205"/>
    </source>
</evidence>
<dbReference type="AlphaFoldDB" id="A0A8J3ASW3"/>
<reference evidence="2" key="2">
    <citation type="submission" date="2020-09" db="EMBL/GenBank/DDBJ databases">
        <authorList>
            <person name="Sun Q."/>
            <person name="Sedlacek I."/>
        </authorList>
    </citation>
    <scope>NUCLEOTIDE SEQUENCE</scope>
    <source>
        <strain evidence="2">CCM 7664</strain>
    </source>
</reference>
<dbReference type="EMBL" id="BMDP01000001">
    <property type="protein sequence ID" value="GGI53094.1"/>
    <property type="molecule type" value="Genomic_DNA"/>
</dbReference>
<evidence type="ECO:0000313" key="2">
    <source>
        <dbReference type="EMBL" id="GGI53094.1"/>
    </source>
</evidence>
<reference evidence="2" key="1">
    <citation type="journal article" date="2014" name="Int. J. Syst. Evol. Microbiol.">
        <title>Complete genome sequence of Corynebacterium casei LMG S-19264T (=DSM 44701T), isolated from a smear-ripened cheese.</title>
        <authorList>
            <consortium name="US DOE Joint Genome Institute (JGI-PGF)"/>
            <person name="Walter F."/>
            <person name="Albersmeier A."/>
            <person name="Kalinowski J."/>
            <person name="Ruckert C."/>
        </authorList>
    </citation>
    <scope>NUCLEOTIDE SEQUENCE</scope>
    <source>
        <strain evidence="2">CCM 7664</strain>
    </source>
</reference>
<organism evidence="2 3">
    <name type="scientific">Oxalicibacterium solurbis</name>
    <dbReference type="NCBI Taxonomy" id="69280"/>
    <lineage>
        <taxon>Bacteria</taxon>
        <taxon>Pseudomonadati</taxon>
        <taxon>Pseudomonadota</taxon>
        <taxon>Betaproteobacteria</taxon>
        <taxon>Burkholderiales</taxon>
        <taxon>Oxalobacteraceae</taxon>
        <taxon>Oxalicibacterium</taxon>
    </lineage>
</organism>
<sequence>MCINSRAFSSRQTSSGFTLVELVIFIVIVSVAVAGILLVMNFTTANSADPQIRKQALSIAEALMEEVSLAPFTNCDGAGPSCVESNGGVDGGGSESNLNRLQINSGNFVAINDINGNPITTLDGYRAKVTIQNAALGSISANDALHITVTVTNSSESIQLDGYRARYMPETVE</sequence>
<dbReference type="RefSeq" id="WP_188419181.1">
    <property type="nucleotide sequence ID" value="NZ_BMDP01000001.1"/>
</dbReference>
<keyword evidence="1" id="KW-0812">Transmembrane</keyword>
<dbReference type="Pfam" id="PF07963">
    <property type="entry name" value="N_methyl"/>
    <property type="match status" value="1"/>
</dbReference>
<accession>A0A8J3ASW3</accession>
<name>A0A8J3ASW3_9BURK</name>
<keyword evidence="3" id="KW-1185">Reference proteome</keyword>
<evidence type="ECO:0008006" key="4">
    <source>
        <dbReference type="Google" id="ProtNLM"/>
    </source>
</evidence>
<dbReference type="Proteomes" id="UP000627205">
    <property type="component" value="Unassembled WGS sequence"/>
</dbReference>
<dbReference type="InterPro" id="IPR012902">
    <property type="entry name" value="N_methyl_site"/>
</dbReference>
<protein>
    <recommendedName>
        <fullName evidence="4">Type II secretion system protein</fullName>
    </recommendedName>
</protein>
<comment type="caution">
    <text evidence="2">The sequence shown here is derived from an EMBL/GenBank/DDBJ whole genome shotgun (WGS) entry which is preliminary data.</text>
</comment>
<dbReference type="PROSITE" id="PS00409">
    <property type="entry name" value="PROKAR_NTER_METHYL"/>
    <property type="match status" value="1"/>
</dbReference>